<keyword evidence="3" id="KW-1185">Reference proteome</keyword>
<name>A0AAF0YFZ1_9TREE</name>
<evidence type="ECO:0000313" key="3">
    <source>
        <dbReference type="Proteomes" id="UP000827549"/>
    </source>
</evidence>
<dbReference type="RefSeq" id="XP_062630345.1">
    <property type="nucleotide sequence ID" value="XM_062774361.1"/>
</dbReference>
<dbReference type="AlphaFoldDB" id="A0AAF0YFZ1"/>
<feature type="region of interest" description="Disordered" evidence="1">
    <location>
        <begin position="18"/>
        <end position="55"/>
    </location>
</feature>
<proteinExistence type="predicted"/>
<dbReference type="GeneID" id="87811009"/>
<reference evidence="2" key="1">
    <citation type="submission" date="2023-10" db="EMBL/GenBank/DDBJ databases">
        <authorList>
            <person name="Noh H."/>
        </authorList>
    </citation>
    <scope>NUCLEOTIDE SEQUENCE</scope>
    <source>
        <strain evidence="2">DUCC4014</strain>
    </source>
</reference>
<sequence>MALFGTYIIVFFRRNLAPNPAPSDMPQPGLLNEVETPTIATPLPPPPSAHVAGTPEPYPSSLATHQVYPSNLATLQPHATNAATPPETLPQLHQSNAGGIPMLYTADGVPVAQFIPQLSGGSASPFAPPFPTRNMFHGMEPSAGVLPPGAGVPHSQFIPRPPVGTLNPFAQRIQSQTSETSFGGRQAATDDSTPAAYHSGKGVDSVAGMV</sequence>
<evidence type="ECO:0000256" key="1">
    <source>
        <dbReference type="SAM" id="MobiDB-lite"/>
    </source>
</evidence>
<organism evidence="2 3">
    <name type="scientific">Vanrija pseudolonga</name>
    <dbReference type="NCBI Taxonomy" id="143232"/>
    <lineage>
        <taxon>Eukaryota</taxon>
        <taxon>Fungi</taxon>
        <taxon>Dikarya</taxon>
        <taxon>Basidiomycota</taxon>
        <taxon>Agaricomycotina</taxon>
        <taxon>Tremellomycetes</taxon>
        <taxon>Trichosporonales</taxon>
        <taxon>Trichosporonaceae</taxon>
        <taxon>Vanrija</taxon>
    </lineage>
</organism>
<dbReference type="Proteomes" id="UP000827549">
    <property type="component" value="Chromosome 6"/>
</dbReference>
<evidence type="ECO:0000313" key="2">
    <source>
        <dbReference type="EMBL" id="WOO84319.1"/>
    </source>
</evidence>
<accession>A0AAF0YFZ1</accession>
<feature type="region of interest" description="Disordered" evidence="1">
    <location>
        <begin position="176"/>
        <end position="210"/>
    </location>
</feature>
<dbReference type="EMBL" id="CP086719">
    <property type="protein sequence ID" value="WOO84319.1"/>
    <property type="molecule type" value="Genomic_DNA"/>
</dbReference>
<protein>
    <submittedName>
        <fullName evidence="2">Uncharacterized protein</fullName>
    </submittedName>
</protein>
<gene>
    <name evidence="2" type="ORF">LOC62_06G007838</name>
</gene>